<dbReference type="EMBL" id="BAABKB010000030">
    <property type="protein sequence ID" value="GAA5028288.1"/>
    <property type="molecule type" value="Genomic_DNA"/>
</dbReference>
<sequence>MWCRAVNPEVPFAAEALRACAASADAGPVMPAVRATAAAVAMLATHVLFTCLRKSPPGDVVRTRNSFIRPGEVPYTCACTPRTTQYARGVIGRQYSGEGKELTGLFRYAPALPLLYAFMPSRFRCPFRPPRSP</sequence>
<gene>
    <name evidence="1" type="ORF">GCM10023335_66100</name>
</gene>
<protein>
    <submittedName>
        <fullName evidence="1">Uncharacterized protein</fullName>
    </submittedName>
</protein>
<organism evidence="1 2">
    <name type="scientific">Streptomyces siamensis</name>
    <dbReference type="NCBI Taxonomy" id="1274986"/>
    <lineage>
        <taxon>Bacteria</taxon>
        <taxon>Bacillati</taxon>
        <taxon>Actinomycetota</taxon>
        <taxon>Actinomycetes</taxon>
        <taxon>Kitasatosporales</taxon>
        <taxon>Streptomycetaceae</taxon>
        <taxon>Streptomyces</taxon>
    </lineage>
</organism>
<name>A0ABP9JD31_9ACTN</name>
<accession>A0ABP9JD31</accession>
<reference evidence="2" key="1">
    <citation type="journal article" date="2019" name="Int. J. Syst. Evol. Microbiol.">
        <title>The Global Catalogue of Microorganisms (GCM) 10K type strain sequencing project: providing services to taxonomists for standard genome sequencing and annotation.</title>
        <authorList>
            <consortium name="The Broad Institute Genomics Platform"/>
            <consortium name="The Broad Institute Genome Sequencing Center for Infectious Disease"/>
            <person name="Wu L."/>
            <person name="Ma J."/>
        </authorList>
    </citation>
    <scope>NUCLEOTIDE SEQUENCE [LARGE SCALE GENOMIC DNA]</scope>
    <source>
        <strain evidence="2">JCM 18409</strain>
    </source>
</reference>
<evidence type="ECO:0000313" key="2">
    <source>
        <dbReference type="Proteomes" id="UP001501759"/>
    </source>
</evidence>
<proteinExistence type="predicted"/>
<dbReference type="Proteomes" id="UP001501759">
    <property type="component" value="Unassembled WGS sequence"/>
</dbReference>
<comment type="caution">
    <text evidence="1">The sequence shown here is derived from an EMBL/GenBank/DDBJ whole genome shotgun (WGS) entry which is preliminary data.</text>
</comment>
<keyword evidence="2" id="KW-1185">Reference proteome</keyword>
<evidence type="ECO:0000313" key="1">
    <source>
        <dbReference type="EMBL" id="GAA5028288.1"/>
    </source>
</evidence>